<proteinExistence type="predicted"/>
<dbReference type="InterPro" id="IPR027417">
    <property type="entry name" value="P-loop_NTPase"/>
</dbReference>
<keyword evidence="2" id="KW-1185">Reference proteome</keyword>
<evidence type="ECO:0000313" key="2">
    <source>
        <dbReference type="Proteomes" id="UP001322664"/>
    </source>
</evidence>
<protein>
    <submittedName>
        <fullName evidence="1">AAA family ATPase</fullName>
    </submittedName>
</protein>
<dbReference type="Gene3D" id="3.40.50.300">
    <property type="entry name" value="P-loop containing nucleotide triphosphate hydrolases"/>
    <property type="match status" value="1"/>
</dbReference>
<dbReference type="SUPFAM" id="SSF52540">
    <property type="entry name" value="P-loop containing nucleoside triphosphate hydrolases"/>
    <property type="match status" value="1"/>
</dbReference>
<evidence type="ECO:0000313" key="1">
    <source>
        <dbReference type="EMBL" id="WPK12993.1"/>
    </source>
</evidence>
<dbReference type="Pfam" id="PF13238">
    <property type="entry name" value="AAA_18"/>
    <property type="match status" value="1"/>
</dbReference>
<dbReference type="EMBL" id="CP137624">
    <property type="protein sequence ID" value="WPK12993.1"/>
    <property type="molecule type" value="Genomic_DNA"/>
</dbReference>
<organism evidence="1 2">
    <name type="scientific">Lysinibacillus louembei</name>
    <dbReference type="NCBI Taxonomy" id="1470088"/>
    <lineage>
        <taxon>Bacteria</taxon>
        <taxon>Bacillati</taxon>
        <taxon>Bacillota</taxon>
        <taxon>Bacilli</taxon>
        <taxon>Bacillales</taxon>
        <taxon>Bacillaceae</taxon>
        <taxon>Lysinibacillus</taxon>
    </lineage>
</organism>
<dbReference type="Proteomes" id="UP001322664">
    <property type="component" value="Chromosome"/>
</dbReference>
<accession>A0ABZ0S1U9</accession>
<name>A0ABZ0S1U9_9BACI</name>
<dbReference type="RefSeq" id="WP_319837623.1">
    <property type="nucleotide sequence ID" value="NZ_CP137624.1"/>
</dbReference>
<gene>
    <name evidence="1" type="ORF">R6U77_04710</name>
</gene>
<reference evidence="1 2" key="1">
    <citation type="submission" date="2023-09" db="EMBL/GenBank/DDBJ databases">
        <authorList>
            <person name="Page C.A."/>
            <person name="Perez-Diaz I.M."/>
        </authorList>
    </citation>
    <scope>NUCLEOTIDE SEQUENCE [LARGE SCALE GENOMIC DNA]</scope>
    <source>
        <strain evidence="1 2">Ll15</strain>
    </source>
</reference>
<sequence>MVKVLLTGMSGVGKTTILDHLNQDGHLTIDLDYDGWIFFDGTMDVQRILDYINHNRNKSIFLAGTAINQKEIYPYLDFVITLTAPLEVMKERIQARENNSFGKSEEEWAKVVDDKIHFEARIIQSSDLTISTDKSIHDVMKEIHSSIGF</sequence>